<accession>A0A0D2MFB7</accession>
<proteinExistence type="predicted"/>
<keyword evidence="3" id="KW-1185">Reference proteome</keyword>
<dbReference type="Proteomes" id="UP000054270">
    <property type="component" value="Unassembled WGS sequence"/>
</dbReference>
<feature type="region of interest" description="Disordered" evidence="1">
    <location>
        <begin position="100"/>
        <end position="156"/>
    </location>
</feature>
<reference evidence="3" key="1">
    <citation type="submission" date="2014-04" db="EMBL/GenBank/DDBJ databases">
        <title>Evolutionary Origins and Diversification of the Mycorrhizal Mutualists.</title>
        <authorList>
            <consortium name="DOE Joint Genome Institute"/>
            <consortium name="Mycorrhizal Genomics Consortium"/>
            <person name="Kohler A."/>
            <person name="Kuo A."/>
            <person name="Nagy L.G."/>
            <person name="Floudas D."/>
            <person name="Copeland A."/>
            <person name="Barry K.W."/>
            <person name="Cichocki N."/>
            <person name="Veneault-Fourrey C."/>
            <person name="LaButti K."/>
            <person name="Lindquist E.A."/>
            <person name="Lipzen A."/>
            <person name="Lundell T."/>
            <person name="Morin E."/>
            <person name="Murat C."/>
            <person name="Riley R."/>
            <person name="Ohm R."/>
            <person name="Sun H."/>
            <person name="Tunlid A."/>
            <person name="Henrissat B."/>
            <person name="Grigoriev I.V."/>
            <person name="Hibbett D.S."/>
            <person name="Martin F."/>
        </authorList>
    </citation>
    <scope>NUCLEOTIDE SEQUENCE [LARGE SCALE GENOMIC DNA]</scope>
    <source>
        <strain evidence="3">FD-334 SS-4</strain>
    </source>
</reference>
<protein>
    <submittedName>
        <fullName evidence="2">Uncharacterized protein</fullName>
    </submittedName>
</protein>
<name>A0A0D2MFB7_HYPSF</name>
<evidence type="ECO:0000256" key="1">
    <source>
        <dbReference type="SAM" id="MobiDB-lite"/>
    </source>
</evidence>
<dbReference type="EMBL" id="KN817551">
    <property type="protein sequence ID" value="KJA22268.1"/>
    <property type="molecule type" value="Genomic_DNA"/>
</dbReference>
<gene>
    <name evidence="2" type="ORF">HYPSUDRAFT_202285</name>
</gene>
<evidence type="ECO:0000313" key="2">
    <source>
        <dbReference type="EMBL" id="KJA22268.1"/>
    </source>
</evidence>
<feature type="compositionally biased region" description="Basic and acidic residues" evidence="1">
    <location>
        <begin position="28"/>
        <end position="44"/>
    </location>
</feature>
<dbReference type="AlphaFoldDB" id="A0A0D2MFB7"/>
<feature type="region of interest" description="Disordered" evidence="1">
    <location>
        <begin position="1"/>
        <end position="70"/>
    </location>
</feature>
<sequence>MTGVSEAPAREPLRHTQPRVQFAPAEPESPHSGHDDGGDTDPVRDAAPPPAAHFATRHGPQTRWVDALPPPRVSLRRDRAAGYAGPHAFRCRWNSCAASSSRQRRAHQSGPPKPAPAHVAVQRDGGGENDEHRQRWSEEGARSRRYTRPRRGAEHLQHLRPARPVLGFANGSCGPDIIHAMELKMRFSSLLIPRVPRDAMYVNEEAAALAHRSGLSGTQPESLCY</sequence>
<evidence type="ECO:0000313" key="3">
    <source>
        <dbReference type="Proteomes" id="UP000054270"/>
    </source>
</evidence>
<feature type="compositionally biased region" description="Basic and acidic residues" evidence="1">
    <location>
        <begin position="125"/>
        <end position="142"/>
    </location>
</feature>
<organism evidence="2 3">
    <name type="scientific">Hypholoma sublateritium (strain FD-334 SS-4)</name>
    <dbReference type="NCBI Taxonomy" id="945553"/>
    <lineage>
        <taxon>Eukaryota</taxon>
        <taxon>Fungi</taxon>
        <taxon>Dikarya</taxon>
        <taxon>Basidiomycota</taxon>
        <taxon>Agaricomycotina</taxon>
        <taxon>Agaricomycetes</taxon>
        <taxon>Agaricomycetidae</taxon>
        <taxon>Agaricales</taxon>
        <taxon>Agaricineae</taxon>
        <taxon>Strophariaceae</taxon>
        <taxon>Hypholoma</taxon>
    </lineage>
</organism>